<protein>
    <recommendedName>
        <fullName evidence="6">Transcription initiation factor TFIID subunit 13</fullName>
    </recommendedName>
</protein>
<keyword evidence="2" id="KW-0805">Transcription regulation</keyword>
<sequence>MMIDEAALFDSDEEEDIDEEKKKSPEDKKMLFRRELGSMLYGFGDAKVPYDKTLELLEKIVMDYIQQVCLKALAVGKSGKINLEDIHYLIRRDNKKFGRVKELLSMSEELKRARKAFDDIKESY</sequence>
<keyword evidence="4" id="KW-0539">Nucleus</keyword>
<evidence type="ECO:0000256" key="7">
    <source>
        <dbReference type="SAM" id="MobiDB-lite"/>
    </source>
</evidence>
<dbReference type="InterPro" id="IPR003195">
    <property type="entry name" value="TFIID_TAF13"/>
</dbReference>
<dbReference type="Pfam" id="PF02269">
    <property type="entry name" value="TFIID-18kDa"/>
    <property type="match status" value="1"/>
</dbReference>
<keyword evidence="3" id="KW-0804">Transcription</keyword>
<dbReference type="SUPFAM" id="SSF47113">
    <property type="entry name" value="Histone-fold"/>
    <property type="match status" value="1"/>
</dbReference>
<accession>A0A914C2V2</accession>
<dbReference type="PANTHER" id="PTHR11380">
    <property type="entry name" value="TRANSCRIPTION INITIATION FACTOR TFIID/SUPT3-RELATED"/>
    <property type="match status" value="1"/>
</dbReference>
<evidence type="ECO:0000256" key="6">
    <source>
        <dbReference type="ARBA" id="ARBA00040136"/>
    </source>
</evidence>
<dbReference type="GO" id="GO:0046982">
    <property type="term" value="F:protein heterodimerization activity"/>
    <property type="evidence" value="ECO:0007669"/>
    <property type="project" value="InterPro"/>
</dbReference>
<dbReference type="CDD" id="cd07978">
    <property type="entry name" value="HFD_TAF13"/>
    <property type="match status" value="1"/>
</dbReference>
<dbReference type="GO" id="GO:0006366">
    <property type="term" value="P:transcription by RNA polymerase II"/>
    <property type="evidence" value="ECO:0007669"/>
    <property type="project" value="InterPro"/>
</dbReference>
<feature type="region of interest" description="Disordered" evidence="7">
    <location>
        <begin position="1"/>
        <end position="24"/>
    </location>
</feature>
<evidence type="ECO:0000256" key="2">
    <source>
        <dbReference type="ARBA" id="ARBA00023015"/>
    </source>
</evidence>
<proteinExistence type="inferred from homology"/>
<comment type="similarity">
    <text evidence="5">Belongs to the TAF13 family.</text>
</comment>
<organism evidence="8 9">
    <name type="scientific">Acrobeloides nanus</name>
    <dbReference type="NCBI Taxonomy" id="290746"/>
    <lineage>
        <taxon>Eukaryota</taxon>
        <taxon>Metazoa</taxon>
        <taxon>Ecdysozoa</taxon>
        <taxon>Nematoda</taxon>
        <taxon>Chromadorea</taxon>
        <taxon>Rhabditida</taxon>
        <taxon>Tylenchina</taxon>
        <taxon>Cephalobomorpha</taxon>
        <taxon>Cephaloboidea</taxon>
        <taxon>Cephalobidae</taxon>
        <taxon>Acrobeloides</taxon>
    </lineage>
</organism>
<dbReference type="AlphaFoldDB" id="A0A914C2V2"/>
<comment type="subcellular location">
    <subcellularLocation>
        <location evidence="1">Nucleus</location>
    </subcellularLocation>
</comment>
<evidence type="ECO:0000256" key="1">
    <source>
        <dbReference type="ARBA" id="ARBA00004123"/>
    </source>
</evidence>
<evidence type="ECO:0000256" key="3">
    <source>
        <dbReference type="ARBA" id="ARBA00023163"/>
    </source>
</evidence>
<dbReference type="Gene3D" id="1.10.20.10">
    <property type="entry name" value="Histone, subunit A"/>
    <property type="match status" value="1"/>
</dbReference>
<evidence type="ECO:0000256" key="5">
    <source>
        <dbReference type="ARBA" id="ARBA00038392"/>
    </source>
</evidence>
<evidence type="ECO:0000256" key="4">
    <source>
        <dbReference type="ARBA" id="ARBA00023242"/>
    </source>
</evidence>
<keyword evidence="8" id="KW-1185">Reference proteome</keyword>
<evidence type="ECO:0000313" key="9">
    <source>
        <dbReference type="WBParaSite" id="ACRNAN_Path_1554.g6045.t1"/>
    </source>
</evidence>
<name>A0A914C2V2_9BILA</name>
<dbReference type="InterPro" id="IPR009072">
    <property type="entry name" value="Histone-fold"/>
</dbReference>
<dbReference type="Proteomes" id="UP000887540">
    <property type="component" value="Unplaced"/>
</dbReference>
<dbReference type="WBParaSite" id="ACRNAN_Path_1554.g6045.t1">
    <property type="protein sequence ID" value="ACRNAN_Path_1554.g6045.t1"/>
    <property type="gene ID" value="ACRNAN_Path_1554.g6045"/>
</dbReference>
<reference evidence="9" key="1">
    <citation type="submission" date="2022-11" db="UniProtKB">
        <authorList>
            <consortium name="WormBaseParasite"/>
        </authorList>
    </citation>
    <scope>IDENTIFICATION</scope>
</reference>
<dbReference type="PANTHER" id="PTHR11380:SF5">
    <property type="entry name" value="TRANSCRIPTION INITIATION FACTOR TFIID SUBUNIT 13"/>
    <property type="match status" value="1"/>
</dbReference>
<dbReference type="GO" id="GO:0005669">
    <property type="term" value="C:transcription factor TFIID complex"/>
    <property type="evidence" value="ECO:0007669"/>
    <property type="project" value="TreeGrafter"/>
</dbReference>
<evidence type="ECO:0000313" key="8">
    <source>
        <dbReference type="Proteomes" id="UP000887540"/>
    </source>
</evidence>